<dbReference type="GO" id="GO:0003677">
    <property type="term" value="F:DNA binding"/>
    <property type="evidence" value="ECO:0007669"/>
    <property type="project" value="InterPro"/>
</dbReference>
<protein>
    <submittedName>
        <fullName evidence="2">Transcription elongation factor GreA</fullName>
    </submittedName>
</protein>
<dbReference type="SUPFAM" id="SSF54534">
    <property type="entry name" value="FKBP-like"/>
    <property type="match status" value="1"/>
</dbReference>
<keyword evidence="3" id="KW-1185">Reference proteome</keyword>
<dbReference type="EMBL" id="JACCFO010000001">
    <property type="protein sequence ID" value="NYI95153.1"/>
    <property type="molecule type" value="Genomic_DNA"/>
</dbReference>
<dbReference type="Gene3D" id="3.10.50.30">
    <property type="entry name" value="Transcription elongation factor, GreA/GreB, C-terminal domain"/>
    <property type="match status" value="1"/>
</dbReference>
<sequence length="156" mass="16588">MARTTHWLTPATYDRLRRELDFLSGPAGDAAGAAEFGAYPDEAARKARVARIQELLKDAVVGQAPPDDGVAEPGMVLTVDYGDGGEPETFLLGVRDRAGEEDMTVYSPESPLGAALLGARQGERRSYRAPNGRTVTVTLLRATPYRAEGAADAARG</sequence>
<name>A0A853BIQ1_9ACTN</name>
<dbReference type="Pfam" id="PF01272">
    <property type="entry name" value="GreA_GreB"/>
    <property type="match status" value="1"/>
</dbReference>
<dbReference type="PROSITE" id="PS00830">
    <property type="entry name" value="GREAB_2"/>
    <property type="match status" value="1"/>
</dbReference>
<evidence type="ECO:0000313" key="3">
    <source>
        <dbReference type="Proteomes" id="UP000575985"/>
    </source>
</evidence>
<gene>
    <name evidence="2" type="ORF">HNR12_001430</name>
</gene>
<dbReference type="InterPro" id="IPR018151">
    <property type="entry name" value="TF_GreA/GreB_CS"/>
</dbReference>
<comment type="caution">
    <text evidence="2">The sequence shown here is derived from an EMBL/GenBank/DDBJ whole genome shotgun (WGS) entry which is preliminary data.</text>
</comment>
<dbReference type="GO" id="GO:0032784">
    <property type="term" value="P:regulation of DNA-templated transcription elongation"/>
    <property type="evidence" value="ECO:0007669"/>
    <property type="project" value="InterPro"/>
</dbReference>
<dbReference type="GO" id="GO:0003746">
    <property type="term" value="F:translation elongation factor activity"/>
    <property type="evidence" value="ECO:0007669"/>
    <property type="project" value="UniProtKB-KW"/>
</dbReference>
<feature type="domain" description="Transcription elongation factor GreA/GreB C-terminal" evidence="1">
    <location>
        <begin position="69"/>
        <end position="140"/>
    </location>
</feature>
<dbReference type="Proteomes" id="UP000575985">
    <property type="component" value="Unassembled WGS sequence"/>
</dbReference>
<dbReference type="InterPro" id="IPR001437">
    <property type="entry name" value="Tscrpt_elong_fac_GreA/B_C"/>
</dbReference>
<dbReference type="InterPro" id="IPR036953">
    <property type="entry name" value="GreA/GreB_C_sf"/>
</dbReference>
<proteinExistence type="predicted"/>
<organism evidence="2 3">
    <name type="scientific">Streptomonospora nanhaiensis</name>
    <dbReference type="NCBI Taxonomy" id="1323731"/>
    <lineage>
        <taxon>Bacteria</taxon>
        <taxon>Bacillati</taxon>
        <taxon>Actinomycetota</taxon>
        <taxon>Actinomycetes</taxon>
        <taxon>Streptosporangiales</taxon>
        <taxon>Nocardiopsidaceae</taxon>
        <taxon>Streptomonospora</taxon>
    </lineage>
</organism>
<dbReference type="AlphaFoldDB" id="A0A853BIQ1"/>
<evidence type="ECO:0000259" key="1">
    <source>
        <dbReference type="Pfam" id="PF01272"/>
    </source>
</evidence>
<reference evidence="2 3" key="1">
    <citation type="submission" date="2020-07" db="EMBL/GenBank/DDBJ databases">
        <title>Sequencing the genomes of 1000 actinobacteria strains.</title>
        <authorList>
            <person name="Klenk H.-P."/>
        </authorList>
    </citation>
    <scope>NUCLEOTIDE SEQUENCE [LARGE SCALE GENOMIC DNA]</scope>
    <source>
        <strain evidence="2 3">DSM 45927</strain>
    </source>
</reference>
<keyword evidence="2" id="KW-0251">Elongation factor</keyword>
<evidence type="ECO:0000313" key="2">
    <source>
        <dbReference type="EMBL" id="NYI95153.1"/>
    </source>
</evidence>
<dbReference type="RefSeq" id="WP_179766728.1">
    <property type="nucleotide sequence ID" value="NZ_JACCFO010000001.1"/>
</dbReference>
<keyword evidence="2" id="KW-0648">Protein biosynthesis</keyword>
<accession>A0A853BIQ1</accession>